<keyword evidence="1" id="KW-0812">Transmembrane</keyword>
<organism evidence="2 3">
    <name type="scientific">Mycoplasmopsis gallopavonis</name>
    <dbReference type="NCBI Taxonomy" id="76629"/>
    <lineage>
        <taxon>Bacteria</taxon>
        <taxon>Bacillati</taxon>
        <taxon>Mycoplasmatota</taxon>
        <taxon>Mycoplasmoidales</taxon>
        <taxon>Metamycoplasmataceae</taxon>
        <taxon>Mycoplasmopsis</taxon>
    </lineage>
</organism>
<evidence type="ECO:0000256" key="1">
    <source>
        <dbReference type="SAM" id="Phobius"/>
    </source>
</evidence>
<protein>
    <recommendedName>
        <fullName evidence="4">Transmembrane protein</fullName>
    </recommendedName>
</protein>
<keyword evidence="3" id="KW-1185">Reference proteome</keyword>
<sequence>MLKKNQLGYLEFLLLLILFLAFGIFLFCCLNFKFNKFSQALIFREDDELWLRNIELIDLQKTKYDIHFQYNNHFYTSFIKIQEIANERIKIENNQLLEIMSQKNLYNLTIFVKLDQVNFIKLLLTFNN</sequence>
<feature type="transmembrane region" description="Helical" evidence="1">
    <location>
        <begin position="12"/>
        <end position="34"/>
    </location>
</feature>
<dbReference type="AlphaFoldDB" id="A0A449AZX0"/>
<keyword evidence="2" id="KW-0614">Plasmid</keyword>
<dbReference type="RefSeq" id="WP_119572068.1">
    <property type="nucleotide sequence ID" value="NZ_LR215032.1"/>
</dbReference>
<reference evidence="2 3" key="1">
    <citation type="submission" date="2019-01" db="EMBL/GenBank/DDBJ databases">
        <authorList>
            <consortium name="Pathogen Informatics"/>
        </authorList>
    </citation>
    <scope>NUCLEOTIDE SEQUENCE [LARGE SCALE GENOMIC DNA]</scope>
    <source>
        <strain evidence="2 3">NCTC10186</strain>
        <plasmid evidence="3">2</plasmid>
    </source>
</reference>
<proteinExistence type="predicted"/>
<keyword evidence="1" id="KW-1133">Transmembrane helix</keyword>
<evidence type="ECO:0008006" key="4">
    <source>
        <dbReference type="Google" id="ProtNLM"/>
    </source>
</evidence>
<accession>A0A449AZX0</accession>
<dbReference type="KEGG" id="mgal:NCTC10186_00549"/>
<dbReference type="EMBL" id="LR215032">
    <property type="protein sequence ID" value="VEU73060.1"/>
    <property type="molecule type" value="Genomic_DNA"/>
</dbReference>
<evidence type="ECO:0000313" key="2">
    <source>
        <dbReference type="EMBL" id="VEU73060.1"/>
    </source>
</evidence>
<name>A0A449AZX0_9BACT</name>
<dbReference type="Proteomes" id="UP000289862">
    <property type="component" value="Plasmid 2"/>
</dbReference>
<evidence type="ECO:0000313" key="3">
    <source>
        <dbReference type="Proteomes" id="UP000289862"/>
    </source>
</evidence>
<geneLocation type="plasmid" evidence="2 3">
    <name>2</name>
</geneLocation>
<keyword evidence="1" id="KW-0472">Membrane</keyword>
<gene>
    <name evidence="2" type="ORF">NCTC10186_00549</name>
</gene>
<dbReference type="NCBIfam" id="NF045999">
    <property type="entry name" value="MAG1140_fam"/>
    <property type="match status" value="1"/>
</dbReference>